<keyword evidence="2" id="KW-0812">Transmembrane</keyword>
<organism evidence="4 5">
    <name type="scientific">Cellulomonas cellasea DSM 20118</name>
    <dbReference type="NCBI Taxonomy" id="1408250"/>
    <lineage>
        <taxon>Bacteria</taxon>
        <taxon>Bacillati</taxon>
        <taxon>Actinomycetota</taxon>
        <taxon>Actinomycetes</taxon>
        <taxon>Micrococcales</taxon>
        <taxon>Cellulomonadaceae</taxon>
        <taxon>Cellulomonas</taxon>
    </lineage>
</organism>
<feature type="region of interest" description="Disordered" evidence="1">
    <location>
        <begin position="1"/>
        <end position="42"/>
    </location>
</feature>
<evidence type="ECO:0000256" key="2">
    <source>
        <dbReference type="SAM" id="Phobius"/>
    </source>
</evidence>
<reference evidence="4 5" key="1">
    <citation type="submission" date="2013-10" db="EMBL/GenBank/DDBJ databases">
        <authorList>
            <person name="Wang G."/>
            <person name="Zhuang W."/>
        </authorList>
    </citation>
    <scope>NUCLEOTIDE SEQUENCE [LARGE SCALE GENOMIC DNA]</scope>
    <source>
        <strain evidence="4 5">DSM 20118</strain>
    </source>
</reference>
<keyword evidence="5" id="KW-1185">Reference proteome</keyword>
<dbReference type="Proteomes" id="UP000029833">
    <property type="component" value="Unassembled WGS sequence"/>
</dbReference>
<dbReference type="STRING" id="1408250.Q760_05885"/>
<feature type="transmembrane region" description="Helical" evidence="2">
    <location>
        <begin position="67"/>
        <end position="93"/>
    </location>
</feature>
<protein>
    <recommendedName>
        <fullName evidence="3">DUF4190 domain-containing protein</fullName>
    </recommendedName>
</protein>
<comment type="caution">
    <text evidence="4">The sequence shown here is derived from an EMBL/GenBank/DDBJ whole genome shotgun (WGS) entry which is preliminary data.</text>
</comment>
<name>A0A0A0B6C4_9CELL</name>
<dbReference type="InterPro" id="IPR025241">
    <property type="entry name" value="DUF4190"/>
</dbReference>
<evidence type="ECO:0000313" key="5">
    <source>
        <dbReference type="Proteomes" id="UP000029833"/>
    </source>
</evidence>
<gene>
    <name evidence="4" type="ORF">Q760_05885</name>
</gene>
<keyword evidence="2" id="KW-0472">Membrane</keyword>
<feature type="domain" description="DUF4190" evidence="3">
    <location>
        <begin position="67"/>
        <end position="129"/>
    </location>
</feature>
<dbReference type="OrthoDB" id="4829526at2"/>
<dbReference type="AlphaFoldDB" id="A0A0A0B6C4"/>
<sequence>MSTPNEPQDPYAAGNQPEQPSTPSSPQYPSAPQYGAPQGGGYPQAPQYGNAPGYGGGYGQNFPKNNLAVWALVLGLVGIVLQCGFLTGIPAVIVGNKARKAAAAGEANNGGMALAGVILGWVAIALSVLVLIWLFALGGFAAYMESIDQLSTSTY</sequence>
<keyword evidence="2" id="KW-1133">Transmembrane helix</keyword>
<dbReference type="EMBL" id="AXNT01000159">
    <property type="protein sequence ID" value="KGM00821.1"/>
    <property type="molecule type" value="Genomic_DNA"/>
</dbReference>
<accession>A0A0A0B6C4</accession>
<dbReference type="RefSeq" id="WP_052104442.1">
    <property type="nucleotide sequence ID" value="NZ_AXNT01000159.1"/>
</dbReference>
<feature type="transmembrane region" description="Helical" evidence="2">
    <location>
        <begin position="113"/>
        <end position="136"/>
    </location>
</feature>
<evidence type="ECO:0000259" key="3">
    <source>
        <dbReference type="Pfam" id="PF13828"/>
    </source>
</evidence>
<dbReference type="Pfam" id="PF13828">
    <property type="entry name" value="DUF4190"/>
    <property type="match status" value="1"/>
</dbReference>
<proteinExistence type="predicted"/>
<feature type="compositionally biased region" description="Low complexity" evidence="1">
    <location>
        <begin position="16"/>
        <end position="36"/>
    </location>
</feature>
<evidence type="ECO:0000313" key="4">
    <source>
        <dbReference type="EMBL" id="KGM00821.1"/>
    </source>
</evidence>
<evidence type="ECO:0000256" key="1">
    <source>
        <dbReference type="SAM" id="MobiDB-lite"/>
    </source>
</evidence>